<dbReference type="AlphaFoldDB" id="A0A8U0HVY5"/>
<accession>A0A8U0HVY5</accession>
<dbReference type="KEGG" id="halx:M0R89_02010"/>
<proteinExistence type="predicted"/>
<dbReference type="Proteomes" id="UP000830729">
    <property type="component" value="Chromosome"/>
</dbReference>
<reference evidence="1 2" key="1">
    <citation type="submission" date="2022-04" db="EMBL/GenBank/DDBJ databases">
        <title>Diverse halophilic archaea isolated from saline environments.</title>
        <authorList>
            <person name="Cui H.-L."/>
        </authorList>
    </citation>
    <scope>NUCLEOTIDE SEQUENCE [LARGE SCALE GENOMIC DNA]</scope>
    <source>
        <strain evidence="1 2">XZYJT49</strain>
    </source>
</reference>
<protein>
    <submittedName>
        <fullName evidence="1">Uncharacterized protein</fullName>
    </submittedName>
</protein>
<dbReference type="GeneID" id="72183935"/>
<evidence type="ECO:0000313" key="1">
    <source>
        <dbReference type="EMBL" id="UPV74856.1"/>
    </source>
</evidence>
<organism evidence="1 2">
    <name type="scientific">Halorussus limi</name>
    <dbReference type="NCBI Taxonomy" id="2938695"/>
    <lineage>
        <taxon>Archaea</taxon>
        <taxon>Methanobacteriati</taxon>
        <taxon>Methanobacteriota</taxon>
        <taxon>Stenosarchaea group</taxon>
        <taxon>Halobacteria</taxon>
        <taxon>Halobacteriales</taxon>
        <taxon>Haladaptataceae</taxon>
        <taxon>Halorussus</taxon>
    </lineage>
</organism>
<dbReference type="RefSeq" id="WP_248650899.1">
    <property type="nucleotide sequence ID" value="NZ_CP096659.1"/>
</dbReference>
<sequence length="87" mass="9235">MSSSVRKDELAVSLLASVFVGFAVVLAARRLSYRNCPVAVPADAYGVVELGVWTVHLDWAGCRVIAPLGPAYLGGLFLLGLAAWTCR</sequence>
<gene>
    <name evidence="1" type="ORF">M0R89_02010</name>
</gene>
<keyword evidence="2" id="KW-1185">Reference proteome</keyword>
<evidence type="ECO:0000313" key="2">
    <source>
        <dbReference type="Proteomes" id="UP000830729"/>
    </source>
</evidence>
<name>A0A8U0HVY5_9EURY</name>
<dbReference type="EMBL" id="CP096659">
    <property type="protein sequence ID" value="UPV74856.1"/>
    <property type="molecule type" value="Genomic_DNA"/>
</dbReference>